<name>A0A814TM74_9BILA</name>
<dbReference type="OrthoDB" id="10026801at2759"/>
<evidence type="ECO:0000256" key="1">
    <source>
        <dbReference type="SAM" id="Phobius"/>
    </source>
</evidence>
<evidence type="ECO:0000313" key="2">
    <source>
        <dbReference type="EMBL" id="CAF1160021.1"/>
    </source>
</evidence>
<dbReference type="Gene3D" id="1.20.140.150">
    <property type="match status" value="1"/>
</dbReference>
<gene>
    <name evidence="2" type="ORF">RFH988_LOCUS22387</name>
</gene>
<feature type="transmembrane region" description="Helical" evidence="1">
    <location>
        <begin position="125"/>
        <end position="143"/>
    </location>
</feature>
<accession>A0A814TM74</accession>
<sequence>MGSALFETSIESCQCDFLPSTKGIAACTIIASIFLGLSIILLFIHSINISENYSIGVCLSFFPFILILLAFIFILITLILVGSYLSRDIMYVVRLANTANDLDSLRQRARDTHEIRIDWSTALEIVALVLTFFSFILYSIFVFKIGRSP</sequence>
<evidence type="ECO:0000313" key="3">
    <source>
        <dbReference type="Proteomes" id="UP000663882"/>
    </source>
</evidence>
<keyword evidence="1" id="KW-0472">Membrane</keyword>
<reference evidence="2" key="1">
    <citation type="submission" date="2021-02" db="EMBL/GenBank/DDBJ databases">
        <authorList>
            <person name="Nowell W R."/>
        </authorList>
    </citation>
    <scope>NUCLEOTIDE SEQUENCE</scope>
</reference>
<dbReference type="EMBL" id="CAJNOO010001485">
    <property type="protein sequence ID" value="CAF1160021.1"/>
    <property type="molecule type" value="Genomic_DNA"/>
</dbReference>
<comment type="caution">
    <text evidence="2">The sequence shown here is derived from an EMBL/GenBank/DDBJ whole genome shotgun (WGS) entry which is preliminary data.</text>
</comment>
<dbReference type="Proteomes" id="UP000663882">
    <property type="component" value="Unassembled WGS sequence"/>
</dbReference>
<keyword evidence="1" id="KW-1133">Transmembrane helix</keyword>
<feature type="transmembrane region" description="Helical" evidence="1">
    <location>
        <begin position="56"/>
        <end position="85"/>
    </location>
</feature>
<feature type="transmembrane region" description="Helical" evidence="1">
    <location>
        <begin position="23"/>
        <end position="44"/>
    </location>
</feature>
<protein>
    <submittedName>
        <fullName evidence="2">Uncharacterized protein</fullName>
    </submittedName>
</protein>
<organism evidence="2 3">
    <name type="scientific">Rotaria sordida</name>
    <dbReference type="NCBI Taxonomy" id="392033"/>
    <lineage>
        <taxon>Eukaryota</taxon>
        <taxon>Metazoa</taxon>
        <taxon>Spiralia</taxon>
        <taxon>Gnathifera</taxon>
        <taxon>Rotifera</taxon>
        <taxon>Eurotatoria</taxon>
        <taxon>Bdelloidea</taxon>
        <taxon>Philodinida</taxon>
        <taxon>Philodinidae</taxon>
        <taxon>Rotaria</taxon>
    </lineage>
</organism>
<keyword evidence="1" id="KW-0812">Transmembrane</keyword>
<proteinExistence type="predicted"/>
<dbReference type="AlphaFoldDB" id="A0A814TM74"/>